<evidence type="ECO:0008006" key="5">
    <source>
        <dbReference type="Google" id="ProtNLM"/>
    </source>
</evidence>
<evidence type="ECO:0000256" key="2">
    <source>
        <dbReference type="SAM" id="SignalP"/>
    </source>
</evidence>
<dbReference type="InterPro" id="IPR050821">
    <property type="entry name" value="Cytosolic_carboxypeptidase"/>
</dbReference>
<comment type="cofactor">
    <cofactor evidence="1">
        <name>Zn(2+)</name>
        <dbReference type="ChEBI" id="CHEBI:29105"/>
    </cofactor>
</comment>
<dbReference type="Gene3D" id="3.40.630.10">
    <property type="entry name" value="Zn peptidases"/>
    <property type="match status" value="1"/>
</dbReference>
<gene>
    <name evidence="3" type="ORF">OCTVUL_1B006255</name>
</gene>
<feature type="signal peptide" evidence="2">
    <location>
        <begin position="1"/>
        <end position="18"/>
    </location>
</feature>
<dbReference type="PANTHER" id="PTHR12756">
    <property type="entry name" value="CYTOSOLIC CARBOXYPEPTIDASE"/>
    <property type="match status" value="1"/>
</dbReference>
<protein>
    <recommendedName>
        <fullName evidence="5">Cytosolic carboxypeptidase 6-like</fullName>
    </recommendedName>
</protein>
<evidence type="ECO:0000256" key="1">
    <source>
        <dbReference type="ARBA" id="ARBA00001947"/>
    </source>
</evidence>
<keyword evidence="2" id="KW-0732">Signal</keyword>
<reference evidence="3" key="1">
    <citation type="submission" date="2023-08" db="EMBL/GenBank/DDBJ databases">
        <authorList>
            <person name="Alioto T."/>
            <person name="Alioto T."/>
            <person name="Gomez Garrido J."/>
        </authorList>
    </citation>
    <scope>NUCLEOTIDE SEQUENCE</scope>
</reference>
<keyword evidence="4" id="KW-1185">Reference proteome</keyword>
<name>A0AA36F9K6_OCTVU</name>
<feature type="chain" id="PRO_5041275584" description="Cytosolic carboxypeptidase 6-like" evidence="2">
    <location>
        <begin position="19"/>
        <end position="128"/>
    </location>
</feature>
<evidence type="ECO:0000313" key="3">
    <source>
        <dbReference type="EMBL" id="CAI9729590.1"/>
    </source>
</evidence>
<dbReference type="AlphaFoldDB" id="A0AA36F9K6"/>
<evidence type="ECO:0000313" key="4">
    <source>
        <dbReference type="Proteomes" id="UP001162480"/>
    </source>
</evidence>
<organism evidence="3 4">
    <name type="scientific">Octopus vulgaris</name>
    <name type="common">Common octopus</name>
    <dbReference type="NCBI Taxonomy" id="6645"/>
    <lineage>
        <taxon>Eukaryota</taxon>
        <taxon>Metazoa</taxon>
        <taxon>Spiralia</taxon>
        <taxon>Lophotrochozoa</taxon>
        <taxon>Mollusca</taxon>
        <taxon>Cephalopoda</taxon>
        <taxon>Coleoidea</taxon>
        <taxon>Octopodiformes</taxon>
        <taxon>Octopoda</taxon>
        <taxon>Incirrata</taxon>
        <taxon>Octopodidae</taxon>
        <taxon>Octopus</taxon>
    </lineage>
</organism>
<dbReference type="PANTHER" id="PTHR12756:SF9">
    <property type="entry name" value="CYTOSOLIC CARBOXYPEPTIDASE 6"/>
    <property type="match status" value="1"/>
</dbReference>
<dbReference type="SUPFAM" id="SSF53187">
    <property type="entry name" value="Zn-dependent exopeptidases"/>
    <property type="match status" value="1"/>
</dbReference>
<dbReference type="EMBL" id="OX597823">
    <property type="protein sequence ID" value="CAI9729590.1"/>
    <property type="molecule type" value="Genomic_DNA"/>
</dbReference>
<dbReference type="Proteomes" id="UP001162480">
    <property type="component" value="Chromosome 10"/>
</dbReference>
<sequence>MHHKKLLFALSFCELTSVNLIANTGIKQRFLFRETRIEQYDVEFYIDIHAHSTLMNGFMYGNTFEDVDRLEKQAVFPKLLRMNAEDFSMSNTNFNRDAVKAGTGRSHSVDICKYRTYFQKLDRALLGC</sequence>
<accession>A0AA36F9K6</accession>
<proteinExistence type="predicted"/>